<dbReference type="AlphaFoldDB" id="A6JKV7"/>
<protein>
    <submittedName>
        <fullName evidence="1">RCG63308</fullName>
    </submittedName>
</protein>
<sequence>MWPPLSTRKLTAALCCPKLISKGEQRVNVKE</sequence>
<reference evidence="2" key="1">
    <citation type="submission" date="2005-09" db="EMBL/GenBank/DDBJ databases">
        <authorList>
            <person name="Mural R.J."/>
            <person name="Li P.W."/>
            <person name="Adams M.D."/>
            <person name="Amanatides P.G."/>
            <person name="Baden-Tillson H."/>
            <person name="Barnstead M."/>
            <person name="Chin S.H."/>
            <person name="Dew I."/>
            <person name="Evans C.A."/>
            <person name="Ferriera S."/>
            <person name="Flanigan M."/>
            <person name="Fosler C."/>
            <person name="Glodek A."/>
            <person name="Gu Z."/>
            <person name="Holt R.A."/>
            <person name="Jennings D."/>
            <person name="Kraft C.L."/>
            <person name="Lu F."/>
            <person name="Nguyen T."/>
            <person name="Nusskern D.R."/>
            <person name="Pfannkoch C.M."/>
            <person name="Sitter C."/>
            <person name="Sutton G.G."/>
            <person name="Venter J.C."/>
            <person name="Wang Z."/>
            <person name="Woodage T."/>
            <person name="Zheng X.H."/>
            <person name="Zhong F."/>
        </authorList>
    </citation>
    <scope>NUCLEOTIDE SEQUENCE [LARGE SCALE GENOMIC DNA]</scope>
    <source>
        <strain>BN</strain>
        <strain evidence="2">Sprague-Dawley</strain>
    </source>
</reference>
<evidence type="ECO:0000313" key="2">
    <source>
        <dbReference type="Proteomes" id="UP000234681"/>
    </source>
</evidence>
<name>A6JKV7_RAT</name>
<evidence type="ECO:0000313" key="1">
    <source>
        <dbReference type="EMBL" id="EDL97323.1"/>
    </source>
</evidence>
<gene>
    <name evidence="1" type="ORF">rCG_63308</name>
</gene>
<accession>A6JKV7</accession>
<proteinExistence type="predicted"/>
<organism evidence="1 2">
    <name type="scientific">Rattus norvegicus</name>
    <name type="common">Rat</name>
    <dbReference type="NCBI Taxonomy" id="10116"/>
    <lineage>
        <taxon>Eukaryota</taxon>
        <taxon>Metazoa</taxon>
        <taxon>Chordata</taxon>
        <taxon>Craniata</taxon>
        <taxon>Vertebrata</taxon>
        <taxon>Euteleostomi</taxon>
        <taxon>Mammalia</taxon>
        <taxon>Eutheria</taxon>
        <taxon>Euarchontoglires</taxon>
        <taxon>Glires</taxon>
        <taxon>Rodentia</taxon>
        <taxon>Myomorpha</taxon>
        <taxon>Muroidea</taxon>
        <taxon>Muridae</taxon>
        <taxon>Murinae</taxon>
        <taxon>Rattus</taxon>
    </lineage>
</organism>
<dbReference type="Proteomes" id="UP000234681">
    <property type="component" value="Chromosome 20"/>
</dbReference>
<dbReference type="EMBL" id="CH473988">
    <property type="protein sequence ID" value="EDL97323.1"/>
    <property type="molecule type" value="Genomic_DNA"/>
</dbReference>